<accession>A0A8H7RSA5</accession>
<dbReference type="PANTHER" id="PTHR37984">
    <property type="entry name" value="PROTEIN CBG26694"/>
    <property type="match status" value="1"/>
</dbReference>
<dbReference type="PROSITE" id="PS50994">
    <property type="entry name" value="INTEGRASE"/>
    <property type="match status" value="1"/>
</dbReference>
<dbReference type="InterPro" id="IPR050951">
    <property type="entry name" value="Retrovirus_Pol_polyprotein"/>
</dbReference>
<dbReference type="AlphaFoldDB" id="A0A8H7RSA5"/>
<evidence type="ECO:0000313" key="2">
    <source>
        <dbReference type="EMBL" id="KAG2215770.1"/>
    </source>
</evidence>
<dbReference type="PANTHER" id="PTHR37984:SF5">
    <property type="entry name" value="PROTEIN NYNRIN-LIKE"/>
    <property type="match status" value="1"/>
</dbReference>
<dbReference type="GO" id="GO:0003676">
    <property type="term" value="F:nucleic acid binding"/>
    <property type="evidence" value="ECO:0007669"/>
    <property type="project" value="InterPro"/>
</dbReference>
<dbReference type="SUPFAM" id="SSF53098">
    <property type="entry name" value="Ribonuclease H-like"/>
    <property type="match status" value="1"/>
</dbReference>
<dbReference type="InterPro" id="IPR012337">
    <property type="entry name" value="RNaseH-like_sf"/>
</dbReference>
<dbReference type="Pfam" id="PF17921">
    <property type="entry name" value="Integrase_H2C2"/>
    <property type="match status" value="1"/>
</dbReference>
<dbReference type="GO" id="GO:0005634">
    <property type="term" value="C:nucleus"/>
    <property type="evidence" value="ECO:0007669"/>
    <property type="project" value="UniProtKB-ARBA"/>
</dbReference>
<dbReference type="OrthoDB" id="5592268at2759"/>
<dbReference type="InterPro" id="IPR001584">
    <property type="entry name" value="Integrase_cat-core"/>
</dbReference>
<keyword evidence="3" id="KW-1185">Reference proteome</keyword>
<dbReference type="Proteomes" id="UP000646827">
    <property type="component" value="Unassembled WGS sequence"/>
</dbReference>
<dbReference type="InterPro" id="IPR041588">
    <property type="entry name" value="Integrase_H2C2"/>
</dbReference>
<evidence type="ECO:0000259" key="1">
    <source>
        <dbReference type="PROSITE" id="PS50994"/>
    </source>
</evidence>
<evidence type="ECO:0000313" key="3">
    <source>
        <dbReference type="Proteomes" id="UP000646827"/>
    </source>
</evidence>
<dbReference type="Pfam" id="PF00665">
    <property type="entry name" value="rve"/>
    <property type="match status" value="1"/>
</dbReference>
<dbReference type="EMBL" id="JAEPRB010000487">
    <property type="protein sequence ID" value="KAG2215770.1"/>
    <property type="molecule type" value="Genomic_DNA"/>
</dbReference>
<dbReference type="GO" id="GO:0015074">
    <property type="term" value="P:DNA integration"/>
    <property type="evidence" value="ECO:0007669"/>
    <property type="project" value="InterPro"/>
</dbReference>
<reference evidence="2 3" key="1">
    <citation type="submission" date="2020-12" db="EMBL/GenBank/DDBJ databases">
        <title>Metabolic potential, ecology and presence of endohyphal bacteria is reflected in genomic diversity of Mucoromycotina.</title>
        <authorList>
            <person name="Muszewska A."/>
            <person name="Okrasinska A."/>
            <person name="Steczkiewicz K."/>
            <person name="Drgas O."/>
            <person name="Orlowska M."/>
            <person name="Perlinska-Lenart U."/>
            <person name="Aleksandrzak-Piekarczyk T."/>
            <person name="Szatraj K."/>
            <person name="Zielenkiewicz U."/>
            <person name="Pilsyk S."/>
            <person name="Malc E."/>
            <person name="Mieczkowski P."/>
            <person name="Kruszewska J.S."/>
            <person name="Biernat P."/>
            <person name="Pawlowska J."/>
        </authorList>
    </citation>
    <scope>NUCLEOTIDE SEQUENCE [LARGE SCALE GENOMIC DNA]</scope>
    <source>
        <strain evidence="2 3">CBS 142.35</strain>
    </source>
</reference>
<dbReference type="Gene3D" id="3.30.420.10">
    <property type="entry name" value="Ribonuclease H-like superfamily/Ribonuclease H"/>
    <property type="match status" value="1"/>
</dbReference>
<name>A0A8H7RSA5_9FUNG</name>
<organism evidence="2 3">
    <name type="scientific">Circinella minor</name>
    <dbReference type="NCBI Taxonomy" id="1195481"/>
    <lineage>
        <taxon>Eukaryota</taxon>
        <taxon>Fungi</taxon>
        <taxon>Fungi incertae sedis</taxon>
        <taxon>Mucoromycota</taxon>
        <taxon>Mucoromycotina</taxon>
        <taxon>Mucoromycetes</taxon>
        <taxon>Mucorales</taxon>
        <taxon>Lichtheimiaceae</taxon>
        <taxon>Circinella</taxon>
    </lineage>
</organism>
<sequence length="445" mass="51494">MDYPFYLSLVHYLSRKRYPLDSTEKVKRKIRFHANKYVLVDGRLYQSTNDPQIRGREVLHEGTVNEIIQVVHNEGHFGINNTWRRLQMAYTGPALFERVRTIVQSCGTCQFRARVRRTRHNPSKPIDTPSDPFYMVGCDAVGPIHYEGQPPRYLLVAIDYLTRWPIAAVVDNINEETTAEFLFTHLVQMFGVPRYLLTDRGSNFTSRYVFEFLKKLGCRHITTTSGRAQVNGLCERMNQGIVQTIAKLARQEGDEKNWERYVTHALMAIRTMPNEATGFSPAKLLFGYELRTPATWPAPRKDFVEGELVEEIISRTKVIEYMSSQLREEAKEKSRQRKAKDKMLYDQRVAFRKPFKIGDQVLMRDKVPEGKFSDRWLGPMVVVGIGAPHMSELTHCVVVLFGQTKDKVHVICELEFTAQTVMNPLIKQQRIHTSISWGKHIPNFL</sequence>
<protein>
    <recommendedName>
        <fullName evidence="1">Integrase catalytic domain-containing protein</fullName>
    </recommendedName>
</protein>
<comment type="caution">
    <text evidence="2">The sequence shown here is derived from an EMBL/GenBank/DDBJ whole genome shotgun (WGS) entry which is preliminary data.</text>
</comment>
<proteinExistence type="predicted"/>
<feature type="domain" description="Integrase catalytic" evidence="1">
    <location>
        <begin position="128"/>
        <end position="289"/>
    </location>
</feature>
<dbReference type="Gene3D" id="1.10.340.70">
    <property type="match status" value="1"/>
</dbReference>
<dbReference type="InterPro" id="IPR036397">
    <property type="entry name" value="RNaseH_sf"/>
</dbReference>
<gene>
    <name evidence="2" type="ORF">INT45_009411</name>
</gene>